<protein>
    <recommendedName>
        <fullName evidence="13">Cytochrome P450</fullName>
    </recommendedName>
</protein>
<keyword evidence="4 9" id="KW-0349">Heme</keyword>
<comment type="cofactor">
    <cofactor evidence="1 9">
        <name>heme</name>
        <dbReference type="ChEBI" id="CHEBI:30413"/>
    </cofactor>
</comment>
<evidence type="ECO:0000256" key="1">
    <source>
        <dbReference type="ARBA" id="ARBA00001971"/>
    </source>
</evidence>
<dbReference type="GO" id="GO:0020037">
    <property type="term" value="F:heme binding"/>
    <property type="evidence" value="ECO:0007669"/>
    <property type="project" value="InterPro"/>
</dbReference>
<comment type="pathway">
    <text evidence="2">Secondary metabolite biosynthesis.</text>
</comment>
<dbReference type="CDD" id="cd11065">
    <property type="entry name" value="CYP64-like"/>
    <property type="match status" value="1"/>
</dbReference>
<evidence type="ECO:0000256" key="6">
    <source>
        <dbReference type="ARBA" id="ARBA00023002"/>
    </source>
</evidence>
<dbReference type="GO" id="GO:0005506">
    <property type="term" value="F:iron ion binding"/>
    <property type="evidence" value="ECO:0007669"/>
    <property type="project" value="InterPro"/>
</dbReference>
<keyword evidence="7 9" id="KW-0408">Iron</keyword>
<evidence type="ECO:0000256" key="10">
    <source>
        <dbReference type="RuleBase" id="RU000461"/>
    </source>
</evidence>
<dbReference type="Pfam" id="PF00067">
    <property type="entry name" value="p450"/>
    <property type="match status" value="1"/>
</dbReference>
<sequence>MLSPPTILIFTVVITSCVWTLLRRSHKNLPPGPTAEPLIGHVRMMPQELIGETFYEWSKTYGDVMLLKVFNRTIIVLNSTKAAHELLEKRSQYYSCRPPFPVADTMGLGRQLGFLPYGKQFLKIRKAFQQYFSRQESFVFMPIQLEESRLLVKNLIEEPIERLAPNLYRFTTTVITSAVYGHRITAEDDRFLKIGSALENVIIHAGAVGSTPVDLFPWLKHMPSWFPGTYHHIYALKSRPRIQVVYDYPYEFVLDEMSQGIAPHSFLASQLQDLDPKSPEYEQDIEDIKTSGATAFLAGVDTSLSSLMTFLLCMVLNPEKQHKAQEEIDRVIGTERLPEYTDRGSLPYIENVLQEVLRWYPALHFAIPHRATQDDIYRGMFIPKGAVIFPNARGMSLDENVYKNPTEFRPERFLPKAQGGHEEPYFNAGWGYGRRVCPGRFLADVSLWLAMATILAALELSKVKDENGIEIDFVPKHKVVFAQQFAPFPMEIKPRSDKATQLIRQATLGLGM</sequence>
<reference evidence="11" key="1">
    <citation type="journal article" date="2021" name="Genome Biol. Evol.">
        <title>The assembled and annotated genome of the fairy-ring fungus Marasmius oreades.</title>
        <authorList>
            <person name="Hiltunen M."/>
            <person name="Ament-Velasquez S.L."/>
            <person name="Johannesson H."/>
        </authorList>
    </citation>
    <scope>NUCLEOTIDE SEQUENCE</scope>
    <source>
        <strain evidence="11">03SP1</strain>
    </source>
</reference>
<evidence type="ECO:0000256" key="4">
    <source>
        <dbReference type="ARBA" id="ARBA00022617"/>
    </source>
</evidence>
<dbReference type="PANTHER" id="PTHR46300">
    <property type="entry name" value="P450, PUTATIVE (EUROFUNG)-RELATED-RELATED"/>
    <property type="match status" value="1"/>
</dbReference>
<comment type="similarity">
    <text evidence="3 10">Belongs to the cytochrome P450 family.</text>
</comment>
<dbReference type="PROSITE" id="PS00086">
    <property type="entry name" value="CYTOCHROME_P450"/>
    <property type="match status" value="1"/>
</dbReference>
<evidence type="ECO:0000256" key="2">
    <source>
        <dbReference type="ARBA" id="ARBA00005179"/>
    </source>
</evidence>
<keyword evidence="8 10" id="KW-0503">Monooxygenase</keyword>
<name>A0A9P7UUS6_9AGAR</name>
<keyword evidence="5 9" id="KW-0479">Metal-binding</keyword>
<dbReference type="InterPro" id="IPR001128">
    <property type="entry name" value="Cyt_P450"/>
</dbReference>
<dbReference type="OrthoDB" id="2789670at2759"/>
<evidence type="ECO:0000256" key="5">
    <source>
        <dbReference type="ARBA" id="ARBA00022723"/>
    </source>
</evidence>
<dbReference type="PRINTS" id="PR00463">
    <property type="entry name" value="EP450I"/>
</dbReference>
<dbReference type="GO" id="GO:0016705">
    <property type="term" value="F:oxidoreductase activity, acting on paired donors, with incorporation or reduction of molecular oxygen"/>
    <property type="evidence" value="ECO:0007669"/>
    <property type="project" value="InterPro"/>
</dbReference>
<comment type="caution">
    <text evidence="11">The sequence shown here is derived from an EMBL/GenBank/DDBJ whole genome shotgun (WGS) entry which is preliminary data.</text>
</comment>
<evidence type="ECO:0008006" key="13">
    <source>
        <dbReference type="Google" id="ProtNLM"/>
    </source>
</evidence>
<dbReference type="RefSeq" id="XP_043011050.1">
    <property type="nucleotide sequence ID" value="XM_043149966.1"/>
</dbReference>
<dbReference type="AlphaFoldDB" id="A0A9P7UUS6"/>
<evidence type="ECO:0000256" key="9">
    <source>
        <dbReference type="PIRSR" id="PIRSR602401-1"/>
    </source>
</evidence>
<evidence type="ECO:0000313" key="11">
    <source>
        <dbReference type="EMBL" id="KAG7094580.1"/>
    </source>
</evidence>
<dbReference type="InterPro" id="IPR017972">
    <property type="entry name" value="Cyt_P450_CS"/>
</dbReference>
<dbReference type="GO" id="GO:0004497">
    <property type="term" value="F:monooxygenase activity"/>
    <property type="evidence" value="ECO:0007669"/>
    <property type="project" value="UniProtKB-KW"/>
</dbReference>
<proteinExistence type="inferred from homology"/>
<dbReference type="Proteomes" id="UP001049176">
    <property type="component" value="Chromosome 3"/>
</dbReference>
<evidence type="ECO:0000313" key="12">
    <source>
        <dbReference type="Proteomes" id="UP001049176"/>
    </source>
</evidence>
<dbReference type="InterPro" id="IPR002401">
    <property type="entry name" value="Cyt_P450_E_grp-I"/>
</dbReference>
<dbReference type="InterPro" id="IPR050364">
    <property type="entry name" value="Cytochrome_P450_fung"/>
</dbReference>
<organism evidence="11 12">
    <name type="scientific">Marasmius oreades</name>
    <name type="common">fairy-ring Marasmius</name>
    <dbReference type="NCBI Taxonomy" id="181124"/>
    <lineage>
        <taxon>Eukaryota</taxon>
        <taxon>Fungi</taxon>
        <taxon>Dikarya</taxon>
        <taxon>Basidiomycota</taxon>
        <taxon>Agaricomycotina</taxon>
        <taxon>Agaricomycetes</taxon>
        <taxon>Agaricomycetidae</taxon>
        <taxon>Agaricales</taxon>
        <taxon>Marasmiineae</taxon>
        <taxon>Marasmiaceae</taxon>
        <taxon>Marasmius</taxon>
    </lineage>
</organism>
<evidence type="ECO:0000256" key="8">
    <source>
        <dbReference type="ARBA" id="ARBA00023033"/>
    </source>
</evidence>
<keyword evidence="6 10" id="KW-0560">Oxidoreductase</keyword>
<dbReference type="Gene3D" id="1.10.630.10">
    <property type="entry name" value="Cytochrome P450"/>
    <property type="match status" value="1"/>
</dbReference>
<gene>
    <name evidence="11" type="ORF">E1B28_005407</name>
</gene>
<accession>A0A9P7UUS6</accession>
<dbReference type="PANTHER" id="PTHR46300:SF5">
    <property type="entry name" value="CYTOCHROME P450"/>
    <property type="match status" value="1"/>
</dbReference>
<evidence type="ECO:0000256" key="7">
    <source>
        <dbReference type="ARBA" id="ARBA00023004"/>
    </source>
</evidence>
<dbReference type="KEGG" id="more:E1B28_005407"/>
<feature type="binding site" description="axial binding residue" evidence="9">
    <location>
        <position position="437"/>
    </location>
    <ligand>
        <name>heme</name>
        <dbReference type="ChEBI" id="CHEBI:30413"/>
    </ligand>
    <ligandPart>
        <name>Fe</name>
        <dbReference type="ChEBI" id="CHEBI:18248"/>
    </ligandPart>
</feature>
<dbReference type="EMBL" id="CM032183">
    <property type="protein sequence ID" value="KAG7094580.1"/>
    <property type="molecule type" value="Genomic_DNA"/>
</dbReference>
<dbReference type="PRINTS" id="PR00385">
    <property type="entry name" value="P450"/>
</dbReference>
<dbReference type="GeneID" id="66074483"/>
<evidence type="ECO:0000256" key="3">
    <source>
        <dbReference type="ARBA" id="ARBA00010617"/>
    </source>
</evidence>
<keyword evidence="12" id="KW-1185">Reference proteome</keyword>
<dbReference type="InterPro" id="IPR036396">
    <property type="entry name" value="Cyt_P450_sf"/>
</dbReference>
<dbReference type="SUPFAM" id="SSF48264">
    <property type="entry name" value="Cytochrome P450"/>
    <property type="match status" value="1"/>
</dbReference>